<feature type="compositionally biased region" description="Polar residues" evidence="1">
    <location>
        <begin position="219"/>
        <end position="228"/>
    </location>
</feature>
<evidence type="ECO:0000259" key="3">
    <source>
        <dbReference type="PROSITE" id="PS51178"/>
    </source>
</evidence>
<dbReference type="AlphaFoldDB" id="L1NLE9"/>
<gene>
    <name evidence="4" type="ORF">HMPREF9151_00141</name>
</gene>
<feature type="domain" description="PASTA" evidence="3">
    <location>
        <begin position="44"/>
        <end position="110"/>
    </location>
</feature>
<dbReference type="PROSITE" id="PS51178">
    <property type="entry name" value="PASTA"/>
    <property type="match status" value="2"/>
</dbReference>
<dbReference type="PATRIC" id="fig|1127699.3.peg.123"/>
<dbReference type="Gene3D" id="3.30.10.20">
    <property type="match status" value="1"/>
</dbReference>
<comment type="caution">
    <text evidence="4">The sequence shown here is derived from an EMBL/GenBank/DDBJ whole genome shotgun (WGS) entry which is preliminary data.</text>
</comment>
<dbReference type="HOGENOM" id="CLU_061566_3_0_10"/>
<organism evidence="4 5">
    <name type="scientific">Hoylesella saccharolytica F0055</name>
    <dbReference type="NCBI Taxonomy" id="1127699"/>
    <lineage>
        <taxon>Bacteria</taxon>
        <taxon>Pseudomonadati</taxon>
        <taxon>Bacteroidota</taxon>
        <taxon>Bacteroidia</taxon>
        <taxon>Bacteroidales</taxon>
        <taxon>Prevotellaceae</taxon>
        <taxon>Hoylesella</taxon>
    </lineage>
</organism>
<proteinExistence type="predicted"/>
<dbReference type="Pfam" id="PF03793">
    <property type="entry name" value="PASTA"/>
    <property type="match status" value="1"/>
</dbReference>
<name>L1NLE9_9BACT</name>
<keyword evidence="2" id="KW-1133">Transmembrane helix</keyword>
<dbReference type="SUPFAM" id="SSF54184">
    <property type="entry name" value="Penicillin-binding protein 2x (pbp-2x), c-terminal domain"/>
    <property type="match status" value="1"/>
</dbReference>
<feature type="region of interest" description="Disordered" evidence="1">
    <location>
        <begin position="198"/>
        <end position="228"/>
    </location>
</feature>
<reference evidence="4 5" key="1">
    <citation type="submission" date="2012-05" db="EMBL/GenBank/DDBJ databases">
        <authorList>
            <person name="Weinstock G."/>
            <person name="Sodergren E."/>
            <person name="Lobos E.A."/>
            <person name="Fulton L."/>
            <person name="Fulton R."/>
            <person name="Courtney L."/>
            <person name="Fronick C."/>
            <person name="O'Laughlin M."/>
            <person name="Godfrey J."/>
            <person name="Wilson R.M."/>
            <person name="Miner T."/>
            <person name="Farmer C."/>
            <person name="Delehaunty K."/>
            <person name="Cordes M."/>
            <person name="Minx P."/>
            <person name="Tomlinson C."/>
            <person name="Chen J."/>
            <person name="Wollam A."/>
            <person name="Pepin K.H."/>
            <person name="Bhonagiri V."/>
            <person name="Zhang X."/>
            <person name="Suruliraj S."/>
            <person name="Warren W."/>
            <person name="Mitreva M."/>
            <person name="Mardis E.R."/>
            <person name="Wilson R.K."/>
        </authorList>
    </citation>
    <scope>NUCLEOTIDE SEQUENCE [LARGE SCALE GENOMIC DNA]</scope>
    <source>
        <strain evidence="4 5">F0055</strain>
    </source>
</reference>
<keyword evidence="5" id="KW-1185">Reference proteome</keyword>
<accession>L1NLE9</accession>
<keyword evidence="2" id="KW-0812">Transmembrane</keyword>
<dbReference type="CDD" id="cd06577">
    <property type="entry name" value="PASTA_pknB"/>
    <property type="match status" value="1"/>
</dbReference>
<feature type="transmembrane region" description="Helical" evidence="2">
    <location>
        <begin position="12"/>
        <end position="32"/>
    </location>
</feature>
<keyword evidence="2" id="KW-0472">Membrane</keyword>
<protein>
    <submittedName>
        <fullName evidence="4">PASTA domain protein</fullName>
    </submittedName>
</protein>
<sequence>MNSSDFFGKFKSLYLWGNILAMALVVLAVVIGTKYALDVYTHHGEAIPVPNIRHKSQADAERLLQDQGLAMMVTDTGYVKTLPANYILEQIPVAGEKVKSGHVVYVIINSGKTPTITLPDIIDNSSLREAIAKLKAMGFKVGPPKYITGEKDWVYGVTVRGKNVATGDKIPVDAIVTVLAGNGERDADDTINYVDPTYPQDEKTVEGEGDVDEFEVVTPQGNTPPATP</sequence>
<dbReference type="EMBL" id="AMEP01000015">
    <property type="protein sequence ID" value="EKY04007.1"/>
    <property type="molecule type" value="Genomic_DNA"/>
</dbReference>
<evidence type="ECO:0000313" key="5">
    <source>
        <dbReference type="Proteomes" id="UP000010433"/>
    </source>
</evidence>
<feature type="domain" description="PASTA" evidence="3">
    <location>
        <begin position="112"/>
        <end position="182"/>
    </location>
</feature>
<evidence type="ECO:0000256" key="1">
    <source>
        <dbReference type="SAM" id="MobiDB-lite"/>
    </source>
</evidence>
<dbReference type="SMART" id="SM00740">
    <property type="entry name" value="PASTA"/>
    <property type="match status" value="2"/>
</dbReference>
<dbReference type="STRING" id="1127699.HMPREF9151_00141"/>
<dbReference type="Proteomes" id="UP000010433">
    <property type="component" value="Unassembled WGS sequence"/>
</dbReference>
<dbReference type="RefSeq" id="WP_009162583.1">
    <property type="nucleotide sequence ID" value="NZ_KB290997.1"/>
</dbReference>
<evidence type="ECO:0000313" key="4">
    <source>
        <dbReference type="EMBL" id="EKY04007.1"/>
    </source>
</evidence>
<dbReference type="OrthoDB" id="9803895at2"/>
<evidence type="ECO:0000256" key="2">
    <source>
        <dbReference type="SAM" id="Phobius"/>
    </source>
</evidence>
<dbReference type="InterPro" id="IPR005543">
    <property type="entry name" value="PASTA_dom"/>
</dbReference>